<proteinExistence type="inferred from homology"/>
<dbReference type="Proteomes" id="UP000509367">
    <property type="component" value="Chromosome"/>
</dbReference>
<dbReference type="AlphaFoldDB" id="A0A6N1V8R9"/>
<dbReference type="SUPFAM" id="SSF103481">
    <property type="entry name" value="Multidrug resistance efflux transporter EmrE"/>
    <property type="match status" value="2"/>
</dbReference>
<feature type="domain" description="EamA" evidence="7">
    <location>
        <begin position="12"/>
        <end position="144"/>
    </location>
</feature>
<feature type="domain" description="EamA" evidence="7">
    <location>
        <begin position="154"/>
        <end position="280"/>
    </location>
</feature>
<feature type="transmembrane region" description="Helical" evidence="6">
    <location>
        <begin position="242"/>
        <end position="261"/>
    </location>
</feature>
<keyword evidence="4 6" id="KW-1133">Transmembrane helix</keyword>
<feature type="transmembrane region" description="Helical" evidence="6">
    <location>
        <begin position="183"/>
        <end position="201"/>
    </location>
</feature>
<evidence type="ECO:0000256" key="3">
    <source>
        <dbReference type="ARBA" id="ARBA00022692"/>
    </source>
</evidence>
<evidence type="ECO:0000313" key="8">
    <source>
        <dbReference type="EMBL" id="QKV17330.1"/>
    </source>
</evidence>
<dbReference type="EMBL" id="CP054836">
    <property type="protein sequence ID" value="QKV17330.1"/>
    <property type="molecule type" value="Genomic_DNA"/>
</dbReference>
<feature type="transmembrane region" description="Helical" evidence="6">
    <location>
        <begin position="207"/>
        <end position="230"/>
    </location>
</feature>
<comment type="similarity">
    <text evidence="2">Belongs to the drug/metabolite transporter (DMT) superfamily. 10 TMS drug/metabolite exporter (DME) (TC 2.A.7.3) family.</text>
</comment>
<sequence length="294" mass="31221">MQASSTSSPLTAAFWMGGAILSFASMAIAGREIQAELNTFELMAYRSVVGFAIVCAVIAYSKHGFAQVKSTKPGVHVLRNLFHFTGQNLWFYGVAVIPLAQLVALEFTNPLWVAVLAPLMLGESMTRARLIGAIIGFSGVLVVARPGVAPLETGHFAALGAAVGFAMNTIFTKKLMRTDTTLCVLFWMTASQALMGFALAAPGGITMFSLSMAPWIVVVGVAGLSAHYCLTSALGHAPASVVAPMEFIRLPVLAILGMMIYGEPLEVVVFVGGAIILAGNLYNIHSERRLRRQG</sequence>
<feature type="transmembrane region" description="Helical" evidence="6">
    <location>
        <begin position="267"/>
        <end position="284"/>
    </location>
</feature>
<accession>A0A6N1V8R9</accession>
<keyword evidence="3 6" id="KW-0812">Transmembrane</keyword>
<name>A0A6N1V8R9_9HYPH</name>
<dbReference type="InterPro" id="IPR000620">
    <property type="entry name" value="EamA_dom"/>
</dbReference>
<feature type="transmembrane region" description="Helical" evidence="6">
    <location>
        <begin position="89"/>
        <end position="116"/>
    </location>
</feature>
<dbReference type="GO" id="GO:0016020">
    <property type="term" value="C:membrane"/>
    <property type="evidence" value="ECO:0007669"/>
    <property type="project" value="UniProtKB-SubCell"/>
</dbReference>
<feature type="transmembrane region" description="Helical" evidence="6">
    <location>
        <begin position="154"/>
        <end position="171"/>
    </location>
</feature>
<evidence type="ECO:0000256" key="6">
    <source>
        <dbReference type="SAM" id="Phobius"/>
    </source>
</evidence>
<organism evidence="8 9">
    <name type="scientific">Oricola thermophila</name>
    <dbReference type="NCBI Taxonomy" id="2742145"/>
    <lineage>
        <taxon>Bacteria</taxon>
        <taxon>Pseudomonadati</taxon>
        <taxon>Pseudomonadota</taxon>
        <taxon>Alphaproteobacteria</taxon>
        <taxon>Hyphomicrobiales</taxon>
        <taxon>Ahrensiaceae</taxon>
        <taxon>Oricola</taxon>
    </lineage>
</organism>
<dbReference type="PANTHER" id="PTHR22911">
    <property type="entry name" value="ACYL-MALONYL CONDENSING ENZYME-RELATED"/>
    <property type="match status" value="1"/>
</dbReference>
<dbReference type="Pfam" id="PF00892">
    <property type="entry name" value="EamA"/>
    <property type="match status" value="2"/>
</dbReference>
<feature type="transmembrane region" description="Helical" evidence="6">
    <location>
        <begin position="42"/>
        <end position="61"/>
    </location>
</feature>
<evidence type="ECO:0000256" key="2">
    <source>
        <dbReference type="ARBA" id="ARBA00009853"/>
    </source>
</evidence>
<keyword evidence="5 6" id="KW-0472">Membrane</keyword>
<dbReference type="PANTHER" id="PTHR22911:SF6">
    <property type="entry name" value="SOLUTE CARRIER FAMILY 35 MEMBER G1"/>
    <property type="match status" value="1"/>
</dbReference>
<gene>
    <name evidence="8" type="ORF">HTY61_02045</name>
</gene>
<evidence type="ECO:0000259" key="7">
    <source>
        <dbReference type="Pfam" id="PF00892"/>
    </source>
</evidence>
<feature type="transmembrane region" description="Helical" evidence="6">
    <location>
        <begin position="12"/>
        <end position="30"/>
    </location>
</feature>
<reference evidence="8 9" key="1">
    <citation type="submission" date="2020-06" db="EMBL/GenBank/DDBJ databases">
        <title>Oricola thermophila sp. nov. isolated from a tidal sediments.</title>
        <authorList>
            <person name="Kwon K.K."/>
            <person name="Yang S.-H."/>
            <person name="Park M.-J."/>
        </authorList>
    </citation>
    <scope>NUCLEOTIDE SEQUENCE [LARGE SCALE GENOMIC DNA]</scope>
    <source>
        <strain evidence="8 9">MEBiC13590</strain>
    </source>
</reference>
<dbReference type="InterPro" id="IPR037185">
    <property type="entry name" value="EmrE-like"/>
</dbReference>
<dbReference type="RefSeq" id="WP_175275226.1">
    <property type="nucleotide sequence ID" value="NZ_CP054836.1"/>
</dbReference>
<evidence type="ECO:0000256" key="1">
    <source>
        <dbReference type="ARBA" id="ARBA00004141"/>
    </source>
</evidence>
<protein>
    <submittedName>
        <fullName evidence="8">DMT family transporter</fullName>
    </submittedName>
</protein>
<comment type="subcellular location">
    <subcellularLocation>
        <location evidence="1">Membrane</location>
        <topology evidence="1">Multi-pass membrane protein</topology>
    </subcellularLocation>
</comment>
<evidence type="ECO:0000256" key="4">
    <source>
        <dbReference type="ARBA" id="ARBA00022989"/>
    </source>
</evidence>
<evidence type="ECO:0000313" key="9">
    <source>
        <dbReference type="Proteomes" id="UP000509367"/>
    </source>
</evidence>
<dbReference type="KEGG" id="orm:HTY61_02045"/>
<evidence type="ECO:0000256" key="5">
    <source>
        <dbReference type="ARBA" id="ARBA00023136"/>
    </source>
</evidence>
<feature type="transmembrane region" description="Helical" evidence="6">
    <location>
        <begin position="128"/>
        <end position="148"/>
    </location>
</feature>
<keyword evidence="9" id="KW-1185">Reference proteome</keyword>